<protein>
    <submittedName>
        <fullName evidence="2">Phosphonate ABC transporter substrate-binding protein</fullName>
    </submittedName>
</protein>
<dbReference type="PANTHER" id="PTHR35841">
    <property type="entry name" value="PHOSPHONATES-BINDING PERIPLASMIC PROTEIN"/>
    <property type="match status" value="1"/>
</dbReference>
<organism evidence="2 3">
    <name type="scientific">Fischerella muscicola CCMEE 5323</name>
    <dbReference type="NCBI Taxonomy" id="2019572"/>
    <lineage>
        <taxon>Bacteria</taxon>
        <taxon>Bacillati</taxon>
        <taxon>Cyanobacteriota</taxon>
        <taxon>Cyanophyceae</taxon>
        <taxon>Nostocales</taxon>
        <taxon>Hapalosiphonaceae</taxon>
        <taxon>Fischerella</taxon>
    </lineage>
</organism>
<dbReference type="EMBL" id="NRQW01000725">
    <property type="protein sequence ID" value="PLZ81214.1"/>
    <property type="molecule type" value="Genomic_DNA"/>
</dbReference>
<name>A0A2N6JUF5_FISMU</name>
<dbReference type="RefSeq" id="WP_016866705.1">
    <property type="nucleotide sequence ID" value="NZ_CAWNVR010000161.1"/>
</dbReference>
<dbReference type="AlphaFoldDB" id="A0A2N6JUF5"/>
<proteinExistence type="predicted"/>
<comment type="caution">
    <text evidence="2">The sequence shown here is derived from an EMBL/GenBank/DDBJ whole genome shotgun (WGS) entry which is preliminary data.</text>
</comment>
<reference evidence="2 3" key="1">
    <citation type="submission" date="2017-08" db="EMBL/GenBank/DDBJ databases">
        <title>Genomes of Fischerella (Mastigocladus) sp. strains.</title>
        <authorList>
            <person name="Miller S.R."/>
        </authorList>
    </citation>
    <scope>NUCLEOTIDE SEQUENCE [LARGE SCALE GENOMIC DNA]</scope>
    <source>
        <strain evidence="2 3">CCMEE 5323</strain>
    </source>
</reference>
<evidence type="ECO:0000256" key="1">
    <source>
        <dbReference type="SAM" id="MobiDB-lite"/>
    </source>
</evidence>
<dbReference type="Gene3D" id="3.40.190.10">
    <property type="entry name" value="Periplasmic binding protein-like II"/>
    <property type="match status" value="2"/>
</dbReference>
<evidence type="ECO:0000313" key="2">
    <source>
        <dbReference type="EMBL" id="PLZ81214.1"/>
    </source>
</evidence>
<dbReference type="PANTHER" id="PTHR35841:SF1">
    <property type="entry name" value="PHOSPHONATES-BINDING PERIPLASMIC PROTEIN"/>
    <property type="match status" value="1"/>
</dbReference>
<dbReference type="PROSITE" id="PS51257">
    <property type="entry name" value="PROKAR_LIPOPROTEIN"/>
    <property type="match status" value="1"/>
</dbReference>
<keyword evidence="3" id="KW-1185">Reference proteome</keyword>
<feature type="region of interest" description="Disordered" evidence="1">
    <location>
        <begin position="286"/>
        <end position="307"/>
    </location>
</feature>
<dbReference type="Proteomes" id="UP000235036">
    <property type="component" value="Unassembled WGS sequence"/>
</dbReference>
<sequence length="307" mass="34197">MKTTIFIPPHFLLFPLLALIGIFGLGCNSQPKTNSTPDHLTIGVISYGEGKTSLDKYERFKDYIASQTRSMVDLEPAYNELQAIDQIRNKKWELVFAPPGLAAIAIGKELYIPLFSMEGVSNRQRSLLIVREDKPITKISDLANKTVALGEIGSAAGYYVPLYDLYGLTLAEIRFAPTPKTVLEWISDGTVDAGAISEQDFELHRRSFRETKFRTLHTSRWIPSGLMLLSPTVDRNQQQEIQKAMNDAPADIAADAGYVPAAKIPNYQEFIKLVEKVQPIEARVKQKPAVLLPETSTQQKSSEQASN</sequence>
<gene>
    <name evidence="2" type="ORF">CEN44_28800</name>
</gene>
<dbReference type="SUPFAM" id="SSF53850">
    <property type="entry name" value="Periplasmic binding protein-like II"/>
    <property type="match status" value="1"/>
</dbReference>
<evidence type="ECO:0000313" key="3">
    <source>
        <dbReference type="Proteomes" id="UP000235036"/>
    </source>
</evidence>
<feature type="compositionally biased region" description="Polar residues" evidence="1">
    <location>
        <begin position="294"/>
        <end position="307"/>
    </location>
</feature>
<dbReference type="Pfam" id="PF12974">
    <property type="entry name" value="Phosphonate-bd"/>
    <property type="match status" value="1"/>
</dbReference>
<accession>A0A2N6JUF5</accession>